<dbReference type="PANTHER" id="PTHR11461:SF211">
    <property type="entry name" value="GH10112P-RELATED"/>
    <property type="match status" value="1"/>
</dbReference>
<dbReference type="InterPro" id="IPR000215">
    <property type="entry name" value="Serpin_fam"/>
</dbReference>
<keyword evidence="3" id="KW-0722">Serine protease inhibitor</keyword>
<dbReference type="Gene3D" id="3.30.497.10">
    <property type="entry name" value="Antithrombin, subunit I, domain 2"/>
    <property type="match status" value="1"/>
</dbReference>
<evidence type="ECO:0000313" key="7">
    <source>
        <dbReference type="EMBL" id="CAD7661431.1"/>
    </source>
</evidence>
<dbReference type="EMBL" id="CAJPVJ010023650">
    <property type="protein sequence ID" value="CAG2178567.1"/>
    <property type="molecule type" value="Genomic_DNA"/>
</dbReference>
<protein>
    <recommendedName>
        <fullName evidence="6">Serpin domain-containing protein</fullName>
    </recommendedName>
</protein>
<dbReference type="EMBL" id="OC938475">
    <property type="protein sequence ID" value="CAD7661431.1"/>
    <property type="molecule type" value="Genomic_DNA"/>
</dbReference>
<dbReference type="GO" id="GO:0004867">
    <property type="term" value="F:serine-type endopeptidase inhibitor activity"/>
    <property type="evidence" value="ECO:0007669"/>
    <property type="project" value="UniProtKB-KW"/>
</dbReference>
<dbReference type="AlphaFoldDB" id="A0A7R9MK03"/>
<dbReference type="Proteomes" id="UP000728032">
    <property type="component" value="Unassembled WGS sequence"/>
</dbReference>
<dbReference type="SMART" id="SM00093">
    <property type="entry name" value="SERPIN"/>
    <property type="match status" value="1"/>
</dbReference>
<keyword evidence="8" id="KW-1185">Reference proteome</keyword>
<keyword evidence="2" id="KW-0646">Protease inhibitor</keyword>
<dbReference type="PANTHER" id="PTHR11461">
    <property type="entry name" value="SERINE PROTEASE INHIBITOR, SERPIN"/>
    <property type="match status" value="1"/>
</dbReference>
<comment type="similarity">
    <text evidence="1 5">Belongs to the serpin family.</text>
</comment>
<reference evidence="7" key="1">
    <citation type="submission" date="2020-11" db="EMBL/GenBank/DDBJ databases">
        <authorList>
            <person name="Tran Van P."/>
        </authorList>
    </citation>
    <scope>NUCLEOTIDE SEQUENCE</scope>
</reference>
<dbReference type="InterPro" id="IPR042185">
    <property type="entry name" value="Serpin_sf_2"/>
</dbReference>
<accession>A0A7R9MK03</accession>
<gene>
    <name evidence="7" type="ORF">ONB1V03_LOCUS17992</name>
</gene>
<dbReference type="SUPFAM" id="SSF56574">
    <property type="entry name" value="Serpins"/>
    <property type="match status" value="1"/>
</dbReference>
<name>A0A7R9MK03_9ACAR</name>
<dbReference type="InterPro" id="IPR036186">
    <property type="entry name" value="Serpin_sf"/>
</dbReference>
<dbReference type="OrthoDB" id="671595at2759"/>
<dbReference type="Gene3D" id="2.30.39.10">
    <property type="entry name" value="Alpha-1-antitrypsin, domain 1"/>
    <property type="match status" value="1"/>
</dbReference>
<evidence type="ECO:0000313" key="8">
    <source>
        <dbReference type="Proteomes" id="UP000728032"/>
    </source>
</evidence>
<dbReference type="Pfam" id="PF00079">
    <property type="entry name" value="Serpin"/>
    <property type="match status" value="1"/>
</dbReference>
<evidence type="ECO:0000256" key="5">
    <source>
        <dbReference type="RuleBase" id="RU000411"/>
    </source>
</evidence>
<sequence>MAKSLDFKLQKSVDVINEDIKSATNGKIDKILGEIESNTAMILANALYFKGLWKKQFKKERTQMDVFTTYDNKSLAVQMMYHNSKYPFGYSRQLNARAVELSYENSDTLMVVVLPEVNNSLKQIGDKLTIKSLNQLVSSMHTIEVELYLPKFKVESSLELIPPLQHIGIKSVFDAKSADFSGLSHTPDLYISQVIQKAVIEVSEEGTEAAAATEATLEVLSMPITETFKANRPFLYLSVTKNESKQINSIIFMGECHNPNQ</sequence>
<feature type="domain" description="Serpin" evidence="6">
    <location>
        <begin position="1"/>
        <end position="259"/>
    </location>
</feature>
<organism evidence="7">
    <name type="scientific">Oppiella nova</name>
    <dbReference type="NCBI Taxonomy" id="334625"/>
    <lineage>
        <taxon>Eukaryota</taxon>
        <taxon>Metazoa</taxon>
        <taxon>Ecdysozoa</taxon>
        <taxon>Arthropoda</taxon>
        <taxon>Chelicerata</taxon>
        <taxon>Arachnida</taxon>
        <taxon>Acari</taxon>
        <taxon>Acariformes</taxon>
        <taxon>Sarcoptiformes</taxon>
        <taxon>Oribatida</taxon>
        <taxon>Brachypylina</taxon>
        <taxon>Oppioidea</taxon>
        <taxon>Oppiidae</taxon>
        <taxon>Oppiella</taxon>
    </lineage>
</organism>
<evidence type="ECO:0000256" key="4">
    <source>
        <dbReference type="ARBA" id="ARBA00023180"/>
    </source>
</evidence>
<keyword evidence="4" id="KW-0325">Glycoprotein</keyword>
<dbReference type="GO" id="GO:0005615">
    <property type="term" value="C:extracellular space"/>
    <property type="evidence" value="ECO:0007669"/>
    <property type="project" value="InterPro"/>
</dbReference>
<evidence type="ECO:0000256" key="1">
    <source>
        <dbReference type="ARBA" id="ARBA00009500"/>
    </source>
</evidence>
<proteinExistence type="inferred from homology"/>
<evidence type="ECO:0000256" key="3">
    <source>
        <dbReference type="ARBA" id="ARBA00022900"/>
    </source>
</evidence>
<evidence type="ECO:0000256" key="2">
    <source>
        <dbReference type="ARBA" id="ARBA00022690"/>
    </source>
</evidence>
<evidence type="ECO:0000259" key="6">
    <source>
        <dbReference type="SMART" id="SM00093"/>
    </source>
</evidence>
<dbReference type="InterPro" id="IPR023796">
    <property type="entry name" value="Serpin_dom"/>
</dbReference>
<dbReference type="InterPro" id="IPR042178">
    <property type="entry name" value="Serpin_sf_1"/>
</dbReference>